<evidence type="ECO:0000313" key="1">
    <source>
        <dbReference type="EMBL" id="TNN33804.1"/>
    </source>
</evidence>
<evidence type="ECO:0000313" key="2">
    <source>
        <dbReference type="Proteomes" id="UP000314294"/>
    </source>
</evidence>
<gene>
    <name evidence="1" type="ORF">EYF80_056033</name>
</gene>
<dbReference type="EMBL" id="SRLO01002127">
    <property type="protein sequence ID" value="TNN33804.1"/>
    <property type="molecule type" value="Genomic_DNA"/>
</dbReference>
<comment type="caution">
    <text evidence="1">The sequence shown here is derived from an EMBL/GenBank/DDBJ whole genome shotgun (WGS) entry which is preliminary data.</text>
</comment>
<accession>A0A4Z2EZJ4</accession>
<dbReference type="OrthoDB" id="8983744at2759"/>
<reference evidence="1 2" key="1">
    <citation type="submission" date="2019-03" db="EMBL/GenBank/DDBJ databases">
        <title>First draft genome of Liparis tanakae, snailfish: a comprehensive survey of snailfish specific genes.</title>
        <authorList>
            <person name="Kim W."/>
            <person name="Song I."/>
            <person name="Jeong J.-H."/>
            <person name="Kim D."/>
            <person name="Kim S."/>
            <person name="Ryu S."/>
            <person name="Song J.Y."/>
            <person name="Lee S.K."/>
        </authorList>
    </citation>
    <scope>NUCLEOTIDE SEQUENCE [LARGE SCALE GENOMIC DNA]</scope>
    <source>
        <tissue evidence="1">Muscle</tissue>
    </source>
</reference>
<dbReference type="Proteomes" id="UP000314294">
    <property type="component" value="Unassembled WGS sequence"/>
</dbReference>
<name>A0A4Z2EZJ4_9TELE</name>
<sequence length="79" mass="8461">MTIPSQSKALVQVNVLSTIIASLPVKEFEGYLEPKISETTGLVVAHTVTTVKDGLTVARVLNPTGKAVELKQVLHMGDF</sequence>
<organism evidence="1 2">
    <name type="scientific">Liparis tanakae</name>
    <name type="common">Tanaka's snailfish</name>
    <dbReference type="NCBI Taxonomy" id="230148"/>
    <lineage>
        <taxon>Eukaryota</taxon>
        <taxon>Metazoa</taxon>
        <taxon>Chordata</taxon>
        <taxon>Craniata</taxon>
        <taxon>Vertebrata</taxon>
        <taxon>Euteleostomi</taxon>
        <taxon>Actinopterygii</taxon>
        <taxon>Neopterygii</taxon>
        <taxon>Teleostei</taxon>
        <taxon>Neoteleostei</taxon>
        <taxon>Acanthomorphata</taxon>
        <taxon>Eupercaria</taxon>
        <taxon>Perciformes</taxon>
        <taxon>Cottioidei</taxon>
        <taxon>Cottales</taxon>
        <taxon>Liparidae</taxon>
        <taxon>Liparis</taxon>
    </lineage>
</organism>
<keyword evidence="2" id="KW-1185">Reference proteome</keyword>
<dbReference type="AlphaFoldDB" id="A0A4Z2EZJ4"/>
<protein>
    <submittedName>
        <fullName evidence="1">Uncharacterized protein</fullName>
    </submittedName>
</protein>
<proteinExistence type="predicted"/>